<dbReference type="Pfam" id="PF00300">
    <property type="entry name" value="His_Phos_1"/>
    <property type="match status" value="1"/>
</dbReference>
<dbReference type="InterPro" id="IPR050275">
    <property type="entry name" value="PGM_Phosphatase"/>
</dbReference>
<dbReference type="Gene3D" id="3.40.50.1240">
    <property type="entry name" value="Phosphoglycerate mutase-like"/>
    <property type="match status" value="1"/>
</dbReference>
<evidence type="ECO:0000313" key="2">
    <source>
        <dbReference type="Proteomes" id="UP001172737"/>
    </source>
</evidence>
<dbReference type="SUPFAM" id="SSF53254">
    <property type="entry name" value="Phosphoglycerate mutase-like"/>
    <property type="match status" value="1"/>
</dbReference>
<dbReference type="GO" id="GO:0005737">
    <property type="term" value="C:cytoplasm"/>
    <property type="evidence" value="ECO:0007669"/>
    <property type="project" value="TreeGrafter"/>
</dbReference>
<proteinExistence type="predicted"/>
<dbReference type="PANTHER" id="PTHR48100">
    <property type="entry name" value="BROAD-SPECIFICITY PHOSPHATASE YOR283W-RELATED"/>
    <property type="match status" value="1"/>
</dbReference>
<dbReference type="EC" id="3.1.3.-" evidence="1"/>
<protein>
    <submittedName>
        <fullName evidence="1">Histidine phosphatase family protein</fullName>
        <ecNumber evidence="1">3.1.3.-</ecNumber>
    </submittedName>
</protein>
<dbReference type="CDD" id="cd07067">
    <property type="entry name" value="HP_PGM_like"/>
    <property type="match status" value="1"/>
</dbReference>
<comment type="caution">
    <text evidence="1">The sequence shown here is derived from an EMBL/GenBank/DDBJ whole genome shotgun (WGS) entry which is preliminary data.</text>
</comment>
<dbReference type="InterPro" id="IPR029033">
    <property type="entry name" value="His_PPase_superfam"/>
</dbReference>
<dbReference type="AlphaFoldDB" id="A0AAW7M5Z1"/>
<dbReference type="SMART" id="SM00855">
    <property type="entry name" value="PGAM"/>
    <property type="match status" value="1"/>
</dbReference>
<dbReference type="GO" id="GO:0016791">
    <property type="term" value="F:phosphatase activity"/>
    <property type="evidence" value="ECO:0007669"/>
    <property type="project" value="TreeGrafter"/>
</dbReference>
<dbReference type="Proteomes" id="UP001172737">
    <property type="component" value="Unassembled WGS sequence"/>
</dbReference>
<dbReference type="PANTHER" id="PTHR48100:SF51">
    <property type="entry name" value="PHOSPHOGLYCERATE MUTASE"/>
    <property type="match status" value="1"/>
</dbReference>
<evidence type="ECO:0000313" key="1">
    <source>
        <dbReference type="EMBL" id="MDN4488537.1"/>
    </source>
</evidence>
<name>A0AAW7M5Z1_9MICO</name>
<reference evidence="1" key="1">
    <citation type="submission" date="2023-06" db="EMBL/GenBank/DDBJ databases">
        <title>Sysu t00039.</title>
        <authorList>
            <person name="Gao L."/>
            <person name="Fang B.-Z."/>
            <person name="Li W.-J."/>
        </authorList>
    </citation>
    <scope>NUCLEOTIDE SEQUENCE</scope>
    <source>
        <strain evidence="1">SYSU T00039</strain>
    </source>
</reference>
<sequence length="205" mass="22795">MPRVHVLRHGHVHNPDKVLYGRLPEFRLSDTGEAMARAAADHLVATGTPVTRIVASPLLRAQQTAAPVAAAFGLEIVTDERVIEAGNQYQGEPIPRPIDFLHPKHWWRLRNPWRPSWGEPYVEQAARMRAAIADAAADNPDGDTVIVSHQLPIWVARCDAEGRSFLHDPRSRECALCSLTSFEVEDGRPRFVGYATPAAHIEVPR</sequence>
<dbReference type="EMBL" id="JAUHPX010000005">
    <property type="protein sequence ID" value="MDN4488537.1"/>
    <property type="molecule type" value="Genomic_DNA"/>
</dbReference>
<organism evidence="1 2">
    <name type="scientific">Demequina lignilytica</name>
    <dbReference type="NCBI Taxonomy" id="3051663"/>
    <lineage>
        <taxon>Bacteria</taxon>
        <taxon>Bacillati</taxon>
        <taxon>Actinomycetota</taxon>
        <taxon>Actinomycetes</taxon>
        <taxon>Micrococcales</taxon>
        <taxon>Demequinaceae</taxon>
        <taxon>Demequina</taxon>
    </lineage>
</organism>
<keyword evidence="1" id="KW-0378">Hydrolase</keyword>
<gene>
    <name evidence="1" type="ORF">QQX10_10195</name>
</gene>
<keyword evidence="2" id="KW-1185">Reference proteome</keyword>
<dbReference type="InterPro" id="IPR013078">
    <property type="entry name" value="His_Pase_superF_clade-1"/>
</dbReference>
<accession>A0AAW7M5Z1</accession>
<dbReference type="RefSeq" id="WP_301119417.1">
    <property type="nucleotide sequence ID" value="NZ_JAUHPX010000005.1"/>
</dbReference>